<dbReference type="Pfam" id="PF06299">
    <property type="entry name" value="DUF1045"/>
    <property type="match status" value="1"/>
</dbReference>
<reference evidence="1 2" key="1">
    <citation type="submission" date="2017-05" db="EMBL/GenBank/DDBJ databases">
        <title>Genome Analysis of Maritalea myrionectae HL2708#5.</title>
        <authorList>
            <consortium name="Cotde Inc.-PKNU"/>
            <person name="Jang D."/>
            <person name="Oh H.-M."/>
        </authorList>
    </citation>
    <scope>NUCLEOTIDE SEQUENCE [LARGE SCALE GENOMIC DNA]</scope>
    <source>
        <strain evidence="1 2">HL2708#5</strain>
    </source>
</reference>
<protein>
    <submittedName>
        <fullName evidence="1">Ribose 1,5-bisphosphate phosphokinase PhnN</fullName>
    </submittedName>
</protein>
<dbReference type="GO" id="GO:0016301">
    <property type="term" value="F:kinase activity"/>
    <property type="evidence" value="ECO:0007669"/>
    <property type="project" value="UniProtKB-KW"/>
</dbReference>
<dbReference type="KEGG" id="mmyr:MXMO3_00545"/>
<dbReference type="PIRSF" id="PIRSF033328">
    <property type="entry name" value="Phest_Mll4975"/>
    <property type="match status" value="1"/>
</dbReference>
<dbReference type="EMBL" id="CP021330">
    <property type="protein sequence ID" value="AVX03090.1"/>
    <property type="molecule type" value="Genomic_DNA"/>
</dbReference>
<dbReference type="RefSeq" id="WP_117394858.1">
    <property type="nucleotide sequence ID" value="NZ_CP021330.1"/>
</dbReference>
<dbReference type="InterPro" id="IPR009389">
    <property type="entry name" value="DUF1045"/>
</dbReference>
<name>A0A2R4MAR2_9HYPH</name>
<dbReference type="AlphaFoldDB" id="A0A2R4MAR2"/>
<proteinExistence type="predicted"/>
<evidence type="ECO:0000313" key="2">
    <source>
        <dbReference type="Proteomes" id="UP000258927"/>
    </source>
</evidence>
<dbReference type="Proteomes" id="UP000258927">
    <property type="component" value="Chromosome"/>
</dbReference>
<organism evidence="1 2">
    <name type="scientific">Maritalea myrionectae</name>
    <dbReference type="NCBI Taxonomy" id="454601"/>
    <lineage>
        <taxon>Bacteria</taxon>
        <taxon>Pseudomonadati</taxon>
        <taxon>Pseudomonadota</taxon>
        <taxon>Alphaproteobacteria</taxon>
        <taxon>Hyphomicrobiales</taxon>
        <taxon>Devosiaceae</taxon>
        <taxon>Maritalea</taxon>
    </lineage>
</organism>
<keyword evidence="1" id="KW-0418">Kinase</keyword>
<evidence type="ECO:0000313" key="1">
    <source>
        <dbReference type="EMBL" id="AVX03090.1"/>
    </source>
</evidence>
<dbReference type="STRING" id="1122213.GCA_000423365_03257"/>
<sequence length="230" mass="26523">MSERYAIYYAPATNDSLWQKASQWLGRDCHQNCELAQPSIEGITPVDQYEFTASPRRYGFHATIKAPFHMAENTNIDSLRRDLKAFADAQNPVEIGSLKVHQIGRFIAIVPAHQCEDVTELAQKVVHHFDHYRAPLSQEKRQERIASGLNDRQIELLDHWGYPYVGEQFKMHLTLTGQVDELAGKLFFEAAQQWFAAELERTYTFNNLALYHEPEKGAPFVRLEDYPLRG</sequence>
<keyword evidence="2" id="KW-1185">Reference proteome</keyword>
<accession>A0A2R4MAR2</accession>
<gene>
    <name evidence="1" type="ORF">MXMO3_00545</name>
</gene>
<keyword evidence="1" id="KW-0808">Transferase</keyword>